<sequence>MSSLSSLPSSKVKPSASSGEGGNGVSWERAIIQSTAKKEQRNREDERKDKEWERETKNKRVESYSPPLQGAPISDQPPSHTSTHLRPVTVTHRTSRKVGTSVFNHLHQKWSMYVEGH</sequence>
<comment type="caution">
    <text evidence="1">The sequence shown here is derived from an EMBL/GenBank/DDBJ whole genome shotgun (WGS) entry which is preliminary data.</text>
</comment>
<evidence type="ECO:0000313" key="1">
    <source>
        <dbReference type="EMBL" id="KAI8014751.1"/>
    </source>
</evidence>
<proteinExistence type="predicted"/>
<dbReference type="EMBL" id="CM045761">
    <property type="protein sequence ID" value="KAI8014751.1"/>
    <property type="molecule type" value="Genomic_DNA"/>
</dbReference>
<organism evidence="1 2">
    <name type="scientific">Camellia lanceoleosa</name>
    <dbReference type="NCBI Taxonomy" id="1840588"/>
    <lineage>
        <taxon>Eukaryota</taxon>
        <taxon>Viridiplantae</taxon>
        <taxon>Streptophyta</taxon>
        <taxon>Embryophyta</taxon>
        <taxon>Tracheophyta</taxon>
        <taxon>Spermatophyta</taxon>
        <taxon>Magnoliopsida</taxon>
        <taxon>eudicotyledons</taxon>
        <taxon>Gunneridae</taxon>
        <taxon>Pentapetalae</taxon>
        <taxon>asterids</taxon>
        <taxon>Ericales</taxon>
        <taxon>Theaceae</taxon>
        <taxon>Camellia</taxon>
    </lineage>
</organism>
<keyword evidence="2" id="KW-1185">Reference proteome</keyword>
<name>A0ACC0HRQ1_9ERIC</name>
<gene>
    <name evidence="1" type="ORF">LOK49_LG05G01692</name>
</gene>
<dbReference type="Proteomes" id="UP001060215">
    <property type="component" value="Chromosome 4"/>
</dbReference>
<protein>
    <submittedName>
        <fullName evidence="1">Uncharacterized protein</fullName>
    </submittedName>
</protein>
<evidence type="ECO:0000313" key="2">
    <source>
        <dbReference type="Proteomes" id="UP001060215"/>
    </source>
</evidence>
<reference evidence="1 2" key="1">
    <citation type="journal article" date="2022" name="Plant J.">
        <title>Chromosome-level genome of Camellia lanceoleosa provides a valuable resource for understanding genome evolution and self-incompatibility.</title>
        <authorList>
            <person name="Gong W."/>
            <person name="Xiao S."/>
            <person name="Wang L."/>
            <person name="Liao Z."/>
            <person name="Chang Y."/>
            <person name="Mo W."/>
            <person name="Hu G."/>
            <person name="Li W."/>
            <person name="Zhao G."/>
            <person name="Zhu H."/>
            <person name="Hu X."/>
            <person name="Ji K."/>
            <person name="Xiang X."/>
            <person name="Song Q."/>
            <person name="Yuan D."/>
            <person name="Jin S."/>
            <person name="Zhang L."/>
        </authorList>
    </citation>
    <scope>NUCLEOTIDE SEQUENCE [LARGE SCALE GENOMIC DNA]</scope>
    <source>
        <strain evidence="1">SQ_2022a</strain>
    </source>
</reference>
<accession>A0ACC0HRQ1</accession>